<evidence type="ECO:0000313" key="2">
    <source>
        <dbReference type="EMBL" id="KAK7069388.1"/>
    </source>
</evidence>
<protein>
    <submittedName>
        <fullName evidence="2">Uncharacterized protein</fullName>
    </submittedName>
</protein>
<evidence type="ECO:0000256" key="1">
    <source>
        <dbReference type="SAM" id="MobiDB-lite"/>
    </source>
</evidence>
<dbReference type="Proteomes" id="UP001381693">
    <property type="component" value="Unassembled WGS sequence"/>
</dbReference>
<name>A0AAN8WV81_HALRR</name>
<accession>A0AAN8WV81</accession>
<organism evidence="2 3">
    <name type="scientific">Halocaridina rubra</name>
    <name type="common">Hawaiian red shrimp</name>
    <dbReference type="NCBI Taxonomy" id="373956"/>
    <lineage>
        <taxon>Eukaryota</taxon>
        <taxon>Metazoa</taxon>
        <taxon>Ecdysozoa</taxon>
        <taxon>Arthropoda</taxon>
        <taxon>Crustacea</taxon>
        <taxon>Multicrustacea</taxon>
        <taxon>Malacostraca</taxon>
        <taxon>Eumalacostraca</taxon>
        <taxon>Eucarida</taxon>
        <taxon>Decapoda</taxon>
        <taxon>Pleocyemata</taxon>
        <taxon>Caridea</taxon>
        <taxon>Atyoidea</taxon>
        <taxon>Atyidae</taxon>
        <taxon>Halocaridina</taxon>
    </lineage>
</organism>
<gene>
    <name evidence="2" type="ORF">SK128_004292</name>
</gene>
<dbReference type="AlphaFoldDB" id="A0AAN8WV81"/>
<comment type="caution">
    <text evidence="2">The sequence shown here is derived from an EMBL/GenBank/DDBJ whole genome shotgun (WGS) entry which is preliminary data.</text>
</comment>
<dbReference type="EMBL" id="JAXCGZ010016612">
    <property type="protein sequence ID" value="KAK7069388.1"/>
    <property type="molecule type" value="Genomic_DNA"/>
</dbReference>
<evidence type="ECO:0000313" key="3">
    <source>
        <dbReference type="Proteomes" id="UP001381693"/>
    </source>
</evidence>
<proteinExistence type="predicted"/>
<feature type="region of interest" description="Disordered" evidence="1">
    <location>
        <begin position="236"/>
        <end position="264"/>
    </location>
</feature>
<keyword evidence="3" id="KW-1185">Reference proteome</keyword>
<sequence length="322" mass="36484">MENSDIWLLIILVRFPQIDVLFGKLSQLDPGEKREVLKKLSQKTLLAQGYSDNRLRVRGRGRGSGKRSSAVARHNINVIPSGHESKEPESVANIEPIKSVTLDNRNELKQEKNEIKPNGNGDIADNMLTGRRNTKKVDYRFLAEYGLNNDEPESKTNNESGNLKERVTVKRGRGLRKKLYYVGANDNLINKKEKAVIHSTLFPEERLLEQDSETNKGSLDLLESCLKESGIKAIGEKVNEPERDNKRDKSKDASRDQHTVKGEYGHDDIFKEEDTIEDAGTNVYVCGSLESIGKIPKKVRIITYCQETIMFIIVYSLHNCPF</sequence>
<reference evidence="2 3" key="1">
    <citation type="submission" date="2023-11" db="EMBL/GenBank/DDBJ databases">
        <title>Halocaridina rubra genome assembly.</title>
        <authorList>
            <person name="Smith C."/>
        </authorList>
    </citation>
    <scope>NUCLEOTIDE SEQUENCE [LARGE SCALE GENOMIC DNA]</scope>
    <source>
        <strain evidence="2">EP-1</strain>
        <tissue evidence="2">Whole</tissue>
    </source>
</reference>